<organism evidence="9 10">
    <name type="scientific">Phaeobacter piscinae</name>
    <dbReference type="NCBI Taxonomy" id="1580596"/>
    <lineage>
        <taxon>Bacteria</taxon>
        <taxon>Pseudomonadati</taxon>
        <taxon>Pseudomonadota</taxon>
        <taxon>Alphaproteobacteria</taxon>
        <taxon>Rhodobacterales</taxon>
        <taxon>Roseobacteraceae</taxon>
        <taxon>Phaeobacter</taxon>
    </lineage>
</organism>
<keyword evidence="7" id="KW-0732">Signal</keyword>
<keyword evidence="10" id="KW-1185">Reference proteome</keyword>
<feature type="signal peptide" evidence="7">
    <location>
        <begin position="1"/>
        <end position="19"/>
    </location>
</feature>
<keyword evidence="5 6" id="KW-0408">Iron</keyword>
<name>A0ABN5DAJ9_9RHOB</name>
<feature type="chain" id="PRO_5046340333" evidence="7">
    <location>
        <begin position="20"/>
        <end position="156"/>
    </location>
</feature>
<dbReference type="InterPro" id="IPR036909">
    <property type="entry name" value="Cyt_c-like_dom_sf"/>
</dbReference>
<evidence type="ECO:0000256" key="6">
    <source>
        <dbReference type="PROSITE-ProRule" id="PRU00433"/>
    </source>
</evidence>
<evidence type="ECO:0000313" key="9">
    <source>
        <dbReference type="EMBL" id="ATG34223.1"/>
    </source>
</evidence>
<dbReference type="RefSeq" id="WP_096868070.1">
    <property type="nucleotide sequence ID" value="NZ_CP010643.1"/>
</dbReference>
<dbReference type="PANTHER" id="PTHR11961">
    <property type="entry name" value="CYTOCHROME C"/>
    <property type="match status" value="1"/>
</dbReference>
<dbReference type="InterPro" id="IPR009056">
    <property type="entry name" value="Cyt_c-like_dom"/>
</dbReference>
<evidence type="ECO:0000313" key="10">
    <source>
        <dbReference type="Proteomes" id="UP000218891"/>
    </source>
</evidence>
<evidence type="ECO:0000256" key="7">
    <source>
        <dbReference type="SAM" id="SignalP"/>
    </source>
</evidence>
<keyword evidence="2 6" id="KW-0349">Heme</keyword>
<evidence type="ECO:0000256" key="2">
    <source>
        <dbReference type="ARBA" id="ARBA00022617"/>
    </source>
</evidence>
<evidence type="ECO:0000256" key="5">
    <source>
        <dbReference type="ARBA" id="ARBA00023004"/>
    </source>
</evidence>
<dbReference type="Gene3D" id="1.10.760.10">
    <property type="entry name" value="Cytochrome c-like domain"/>
    <property type="match status" value="1"/>
</dbReference>
<proteinExistence type="predicted"/>
<evidence type="ECO:0000256" key="3">
    <source>
        <dbReference type="ARBA" id="ARBA00022723"/>
    </source>
</evidence>
<sequence>MKLLTAVATLGLMAAPAFAEGDADKGEKGFNKCKSCHMVVSDSGDVIIKGGKTGPNLWGVVGRTAGTYEGYKYGKDMVAAGEAGLAWDEASFTAYTADPKAFLRDYLGDKKAKSKMSFRLKKGAEDIYAFLAMHGPADAADADADGEATTEETATN</sequence>
<reference evidence="9 10" key="4">
    <citation type="journal article" date="2018" name="Environ. Microbiol. Rep.">
        <title>Phylogenetic distribution of roseobacticides in the Roseobacter group and their effect on microalgae.</title>
        <authorList>
            <person name="Sonnenschein E.C."/>
            <person name="Phippen C.B."/>
            <person name="Bentzon-Tilia M."/>
            <person name="Rasmussen S.A."/>
            <person name="Nielsen K.F."/>
            <person name="Gram L."/>
        </authorList>
    </citation>
    <scope>NUCLEOTIDE SEQUENCE [LARGE SCALE GENOMIC DNA]</scope>
    <source>
        <strain evidence="9 10">P36</strain>
    </source>
</reference>
<reference evidence="9 10" key="1">
    <citation type="journal article" date="2017" name="Front. Microbiol.">
        <title>Phaeobacter piscinae sp. nov., a species of the Roseobacter group and potential aquaculture probiont.</title>
        <authorList>
            <person name="Sonnenschein E.C."/>
            <person name="Phippen C.B.W."/>
            <person name="Nielsen K.F."/>
            <person name="Mateiu R.V."/>
            <person name="Melchiorsen J."/>
            <person name="Gram L."/>
            <person name="Overmann J."/>
            <person name="Freese H.M."/>
        </authorList>
    </citation>
    <scope>NUCLEOTIDE SEQUENCE [LARGE SCALE GENOMIC DNA]</scope>
    <source>
        <strain evidence="9 10">P36</strain>
    </source>
</reference>
<dbReference type="EMBL" id="CP010643">
    <property type="protein sequence ID" value="ATG34223.1"/>
    <property type="molecule type" value="Genomic_DNA"/>
</dbReference>
<evidence type="ECO:0000259" key="8">
    <source>
        <dbReference type="PROSITE" id="PS51007"/>
    </source>
</evidence>
<evidence type="ECO:0000256" key="1">
    <source>
        <dbReference type="ARBA" id="ARBA00022448"/>
    </source>
</evidence>
<dbReference type="SUPFAM" id="SSF46626">
    <property type="entry name" value="Cytochrome c"/>
    <property type="match status" value="1"/>
</dbReference>
<reference evidence="9 10" key="2">
    <citation type="journal article" date="2017" name="Genome Biol. Evol.">
        <title>Trajectories and Drivers of Genome Evolution in Surface-Associated Marine Phaeobacter.</title>
        <authorList>
            <person name="Freese H.M."/>
            <person name="Sikorski J."/>
            <person name="Bunk B."/>
            <person name="Scheuner C."/>
            <person name="Meier-Kolthoff J.P."/>
            <person name="Sproer C."/>
            <person name="Gram L."/>
            <person name="Overmann J."/>
        </authorList>
    </citation>
    <scope>NUCLEOTIDE SEQUENCE [LARGE SCALE GENOMIC DNA]</scope>
    <source>
        <strain evidence="9 10">P36</strain>
    </source>
</reference>
<dbReference type="PROSITE" id="PS51007">
    <property type="entry name" value="CYTC"/>
    <property type="match status" value="1"/>
</dbReference>
<reference evidence="9 10" key="3">
    <citation type="journal article" date="2017" name="Int. J. Syst. Evol. Microbiol.">
        <title>Adaptation of Surface-Associated Bacteria to the Open Ocean: A Genomically Distinct Subpopulation of Phaeobacter gallaeciensis Colonizes Pacific Mesozooplankton.</title>
        <authorList>
            <person name="Freese H.M."/>
            <person name="Methner A."/>
            <person name="Overmann J."/>
        </authorList>
    </citation>
    <scope>NUCLEOTIDE SEQUENCE [LARGE SCALE GENOMIC DNA]</scope>
    <source>
        <strain evidence="9 10">P36</strain>
    </source>
</reference>
<keyword evidence="4" id="KW-0249">Electron transport</keyword>
<accession>A0ABN5DAJ9</accession>
<dbReference type="Proteomes" id="UP000218891">
    <property type="component" value="Chromosome"/>
</dbReference>
<evidence type="ECO:0000256" key="4">
    <source>
        <dbReference type="ARBA" id="ARBA00022982"/>
    </source>
</evidence>
<dbReference type="InterPro" id="IPR002327">
    <property type="entry name" value="Cyt_c_1A/1B"/>
</dbReference>
<keyword evidence="1" id="KW-0813">Transport</keyword>
<feature type="domain" description="Cytochrome c" evidence="8">
    <location>
        <begin position="21"/>
        <end position="135"/>
    </location>
</feature>
<keyword evidence="3 6" id="KW-0479">Metal-binding</keyword>
<gene>
    <name evidence="9" type="ORF">PhaeoP36_00048</name>
</gene>
<protein>
    <submittedName>
        <fullName evidence="9">Cytochrome c</fullName>
    </submittedName>
</protein>